<evidence type="ECO:0000313" key="4">
    <source>
        <dbReference type="EMBL" id="MCS5707647.1"/>
    </source>
</evidence>
<protein>
    <submittedName>
        <fullName evidence="4">PAS domain-containing protein</fullName>
    </submittedName>
    <submittedName>
        <fullName evidence="3">YheO-like PAS domain protein</fullName>
    </submittedName>
</protein>
<dbReference type="RefSeq" id="WP_057623627.1">
    <property type="nucleotide sequence ID" value="NZ_LKHV02000001.1"/>
</dbReference>
<dbReference type="InterPro" id="IPR039445">
    <property type="entry name" value="DauR-like_HTH"/>
</dbReference>
<accession>A0A0Q9YPQ0</accession>
<name>A0A0Q9YPQ0_9GAMM</name>
<dbReference type="InterPro" id="IPR039446">
    <property type="entry name" value="DauR-like"/>
</dbReference>
<dbReference type="InterPro" id="IPR013559">
    <property type="entry name" value="YheO"/>
</dbReference>
<evidence type="ECO:0000259" key="1">
    <source>
        <dbReference type="Pfam" id="PF08348"/>
    </source>
</evidence>
<dbReference type="EMBL" id="LKHV01000002">
    <property type="protein sequence ID" value="KRG19650.1"/>
    <property type="molecule type" value="Genomic_DNA"/>
</dbReference>
<evidence type="ECO:0000313" key="3">
    <source>
        <dbReference type="EMBL" id="KRG19650.1"/>
    </source>
</evidence>
<comment type="caution">
    <text evidence="3">The sequence shown here is derived from an EMBL/GenBank/DDBJ whole genome shotgun (WGS) entry which is preliminary data.</text>
</comment>
<keyword evidence="5" id="KW-1185">Reference proteome</keyword>
<evidence type="ECO:0000259" key="2">
    <source>
        <dbReference type="Pfam" id="PF13309"/>
    </source>
</evidence>
<dbReference type="OrthoDB" id="9796595at2"/>
<gene>
    <name evidence="4" type="ORF">CC99x_001875</name>
    <name evidence="3" type="ORF">CC99x_00663</name>
</gene>
<dbReference type="PANTHER" id="PTHR35568:SF1">
    <property type="entry name" value="TRANSCRIPTIONAL REGULATOR DAUR"/>
    <property type="match status" value="1"/>
</dbReference>
<reference evidence="3" key="1">
    <citation type="submission" date="2015-09" db="EMBL/GenBank/DDBJ databases">
        <title>Draft Genome Sequences of Two Novel Amoeba-resistant Intranuclear Bacteria, Candidatus Berkiella cookevillensis and Candidatus Berkiella aquae.</title>
        <authorList>
            <person name="Mehari Y.T."/>
            <person name="Arivett B.A."/>
            <person name="Farone A.L."/>
            <person name="Gunderson J.H."/>
            <person name="Farone M.B."/>
        </authorList>
    </citation>
    <scope>NUCLEOTIDE SEQUENCE [LARGE SCALE GENOMIC DNA]</scope>
    <source>
        <strain evidence="3">CC99</strain>
    </source>
</reference>
<feature type="domain" description="YheO-like" evidence="1">
    <location>
        <begin position="3"/>
        <end position="102"/>
    </location>
</feature>
<dbReference type="EMBL" id="LKHV02000001">
    <property type="protein sequence ID" value="MCS5707647.1"/>
    <property type="molecule type" value="Genomic_DNA"/>
</dbReference>
<reference evidence="4" key="3">
    <citation type="submission" date="2021-06" db="EMBL/GenBank/DDBJ databases">
        <title>Genomic Description and Analysis of Intracellular Bacteria, Candidatus Berkiella cookevillensis and Candidatus Berkiella aquae.</title>
        <authorList>
            <person name="Kidane D.T."/>
            <person name="Mehari Y.T."/>
            <person name="Rice F.C."/>
            <person name="Arivett B.A."/>
            <person name="Farone A.L."/>
            <person name="Berk S.G."/>
            <person name="Farone M.B."/>
        </authorList>
    </citation>
    <scope>NUCLEOTIDE SEQUENCE</scope>
    <source>
        <strain evidence="4">CC99</strain>
    </source>
</reference>
<reference evidence="4" key="2">
    <citation type="journal article" date="2016" name="Genome Announc.">
        <title>Draft Genome Sequences of Two Novel Amoeba-Resistant Intranuclear Bacteria, 'Candidatus Berkiella cookevillensis' and 'Candidatus Berkiella aquae'.</title>
        <authorList>
            <person name="Mehari Y.T."/>
            <person name="Arivett B.A."/>
            <person name="Farone A.L."/>
            <person name="Gunderson J.H."/>
            <person name="Farone M.B."/>
        </authorList>
    </citation>
    <scope>NUCLEOTIDE SEQUENCE</scope>
    <source>
        <strain evidence="4">CC99</strain>
    </source>
</reference>
<sequence>MDLSVYKALCNAIVLLMKPLVEVVIHDLSSGTICYIEGVLSKRQIGDPSLLELSGFEDNLETIVYPKLSFDGRLIKSISVPLSDKWLICINCDVSVFNQMQTLSQQFLEISQKAGPKSLFAKDWQEKLHLAIHTYLQEQAWYFESLTNRQKKEVAKHLFGIGAFNEKNATDYIASTLNIGRATLFKYLKEWRHLNHESI</sequence>
<dbReference type="Pfam" id="PF13309">
    <property type="entry name" value="HTH_22"/>
    <property type="match status" value="1"/>
</dbReference>
<dbReference type="Pfam" id="PF08348">
    <property type="entry name" value="PAS_6"/>
    <property type="match status" value="1"/>
</dbReference>
<dbReference type="STRING" id="437022.CC99x_00663"/>
<dbReference type="AlphaFoldDB" id="A0A0Q9YPQ0"/>
<dbReference type="PANTHER" id="PTHR35568">
    <property type="entry name" value="TRANSCRIPTIONAL REGULATOR DAUR"/>
    <property type="match status" value="1"/>
</dbReference>
<organism evidence="3">
    <name type="scientific">Candidatus Berkiella cookevillensis</name>
    <dbReference type="NCBI Taxonomy" id="437022"/>
    <lineage>
        <taxon>Bacteria</taxon>
        <taxon>Pseudomonadati</taxon>
        <taxon>Pseudomonadota</taxon>
        <taxon>Gammaproteobacteria</taxon>
        <taxon>Candidatus Berkiellales</taxon>
        <taxon>Candidatus Berkiellaceae</taxon>
        <taxon>Candidatus Berkiella</taxon>
    </lineage>
</organism>
<evidence type="ECO:0000313" key="5">
    <source>
        <dbReference type="Proteomes" id="UP000051494"/>
    </source>
</evidence>
<feature type="domain" description="Transcriptional regulator DauR-like HTH" evidence="2">
    <location>
        <begin position="131"/>
        <end position="189"/>
    </location>
</feature>
<proteinExistence type="predicted"/>
<dbReference type="Proteomes" id="UP000051494">
    <property type="component" value="Unassembled WGS sequence"/>
</dbReference>